<comment type="similarity">
    <text evidence="5 6">Belongs to the LipB family.</text>
</comment>
<evidence type="ECO:0000256" key="7">
    <source>
        <dbReference type="PIRSR" id="PIRSR016262-1"/>
    </source>
</evidence>
<evidence type="ECO:0000256" key="1">
    <source>
        <dbReference type="ARBA" id="ARBA00004821"/>
    </source>
</evidence>
<comment type="caution">
    <text evidence="11">The sequence shown here is derived from an EMBL/GenBank/DDBJ whole genome shotgun (WGS) entry which is preliminary data.</text>
</comment>
<keyword evidence="2 5" id="KW-0808">Transferase</keyword>
<evidence type="ECO:0000259" key="10">
    <source>
        <dbReference type="PROSITE" id="PS51733"/>
    </source>
</evidence>
<evidence type="ECO:0000256" key="6">
    <source>
        <dbReference type="PIRNR" id="PIRNR016262"/>
    </source>
</evidence>
<evidence type="ECO:0000256" key="3">
    <source>
        <dbReference type="ARBA" id="ARBA00023315"/>
    </source>
</evidence>
<evidence type="ECO:0000256" key="4">
    <source>
        <dbReference type="ARBA" id="ARBA00024732"/>
    </source>
</evidence>
<dbReference type="InterPro" id="IPR004143">
    <property type="entry name" value="BPL_LPL_catalytic"/>
</dbReference>
<evidence type="ECO:0000313" key="12">
    <source>
        <dbReference type="Proteomes" id="UP000621799"/>
    </source>
</evidence>
<organism evidence="11 12">
    <name type="scientific">Zarconia navalis LEGE 11467</name>
    <dbReference type="NCBI Taxonomy" id="1828826"/>
    <lineage>
        <taxon>Bacteria</taxon>
        <taxon>Bacillati</taxon>
        <taxon>Cyanobacteriota</taxon>
        <taxon>Cyanophyceae</taxon>
        <taxon>Oscillatoriophycideae</taxon>
        <taxon>Oscillatoriales</taxon>
        <taxon>Oscillatoriales incertae sedis</taxon>
        <taxon>Zarconia</taxon>
        <taxon>Zarconia navalis</taxon>
    </lineage>
</organism>
<protein>
    <recommendedName>
        <fullName evidence="5 6">Octanoyltransferase</fullName>
        <ecNumber evidence="5 6">2.3.1.181</ecNumber>
    </recommendedName>
    <alternativeName>
        <fullName evidence="5">Lipoate-protein ligase B</fullName>
    </alternativeName>
    <alternativeName>
        <fullName evidence="5">Lipoyl/octanoyl transferase</fullName>
    </alternativeName>
    <alternativeName>
        <fullName evidence="5">Octanoyl-[acyl-carrier-protein]-protein N-octanoyltransferase</fullName>
    </alternativeName>
</protein>
<name>A0A928VZK0_9CYAN</name>
<keyword evidence="5" id="KW-0963">Cytoplasm</keyword>
<feature type="active site" description="Acyl-thioester intermediate" evidence="5 7">
    <location>
        <position position="202"/>
    </location>
</feature>
<dbReference type="GO" id="GO:0005737">
    <property type="term" value="C:cytoplasm"/>
    <property type="evidence" value="ECO:0007669"/>
    <property type="project" value="UniProtKB-SubCell"/>
</dbReference>
<keyword evidence="12" id="KW-1185">Reference proteome</keyword>
<dbReference type="PROSITE" id="PS01313">
    <property type="entry name" value="LIPB"/>
    <property type="match status" value="1"/>
</dbReference>
<comment type="subcellular location">
    <subcellularLocation>
        <location evidence="5">Cytoplasm</location>
    </subcellularLocation>
</comment>
<proteinExistence type="inferred from homology"/>
<dbReference type="Gene3D" id="3.30.930.10">
    <property type="entry name" value="Bira Bifunctional Protein, Domain 2"/>
    <property type="match status" value="1"/>
</dbReference>
<comment type="miscellaneous">
    <text evidence="5">In the reaction, the free carboxyl group of octanoic acid is attached via an amide linkage to the epsilon-amino group of a specific lysine residue of lipoyl domains of lipoate-dependent enzymes.</text>
</comment>
<dbReference type="EMBL" id="JADEXN010000151">
    <property type="protein sequence ID" value="MBE9041098.1"/>
    <property type="molecule type" value="Genomic_DNA"/>
</dbReference>
<dbReference type="Pfam" id="PF21948">
    <property type="entry name" value="LplA-B_cat"/>
    <property type="match status" value="1"/>
</dbReference>
<dbReference type="GO" id="GO:0033819">
    <property type="term" value="F:lipoyl(octanoyl) transferase activity"/>
    <property type="evidence" value="ECO:0007669"/>
    <property type="project" value="UniProtKB-EC"/>
</dbReference>
<feature type="domain" description="BPL/LPL catalytic" evidence="10">
    <location>
        <begin position="62"/>
        <end position="240"/>
    </location>
</feature>
<feature type="binding site" evidence="5 8">
    <location>
        <begin position="184"/>
        <end position="186"/>
    </location>
    <ligand>
        <name>substrate</name>
    </ligand>
</feature>
<evidence type="ECO:0000256" key="9">
    <source>
        <dbReference type="PIRSR" id="PIRSR016262-3"/>
    </source>
</evidence>
<accession>A0A928VZK0</accession>
<dbReference type="SUPFAM" id="SSF55681">
    <property type="entry name" value="Class II aaRS and biotin synthetases"/>
    <property type="match status" value="1"/>
</dbReference>
<dbReference type="FunFam" id="3.30.930.10:FF:000035">
    <property type="entry name" value="Putative lipoyltransferase 2, mitochondrial"/>
    <property type="match status" value="1"/>
</dbReference>
<reference evidence="11" key="1">
    <citation type="submission" date="2020-10" db="EMBL/GenBank/DDBJ databases">
        <authorList>
            <person name="Castelo-Branco R."/>
            <person name="Eusebio N."/>
            <person name="Adriana R."/>
            <person name="Vieira A."/>
            <person name="Brugerolle De Fraissinette N."/>
            <person name="Rezende De Castro R."/>
            <person name="Schneider M.P."/>
            <person name="Vasconcelos V."/>
            <person name="Leao P.N."/>
        </authorList>
    </citation>
    <scope>NUCLEOTIDE SEQUENCE</scope>
    <source>
        <strain evidence="11">LEGE 11467</strain>
    </source>
</reference>
<evidence type="ECO:0000313" key="11">
    <source>
        <dbReference type="EMBL" id="MBE9041098.1"/>
    </source>
</evidence>
<dbReference type="GO" id="GO:0009249">
    <property type="term" value="P:protein lipoylation"/>
    <property type="evidence" value="ECO:0007669"/>
    <property type="project" value="InterPro"/>
</dbReference>
<dbReference type="NCBIfam" id="TIGR00214">
    <property type="entry name" value="lipB"/>
    <property type="match status" value="1"/>
</dbReference>
<keyword evidence="3 5" id="KW-0012">Acyltransferase</keyword>
<evidence type="ECO:0000256" key="8">
    <source>
        <dbReference type="PIRSR" id="PIRSR016262-2"/>
    </source>
</evidence>
<sequence>MICDFIWVIFVGFLCKSLLILNPNSPKKNLRRLQYFCVTEPVSYTLALGWQRRWMKDRRRDSNLADILLLLEHLPVYTLGQGSNREFLQNADRITGVEVHQIERGGEVTYHCPGQLVAYPILNLRHYRKDLHWYLRQLEEVIIQVLAHYGLPGERIPGLTGVWVEGRKVAAIGVKVSRWVTMHGFALNVCPDLQGFEYIVPCGISDRPVGSMAQFLPEITFEEVRPIAARIFAKVFDAELLPGIGG</sequence>
<evidence type="ECO:0000256" key="2">
    <source>
        <dbReference type="ARBA" id="ARBA00022679"/>
    </source>
</evidence>
<dbReference type="PROSITE" id="PS51733">
    <property type="entry name" value="BPL_LPL_CATALYTIC"/>
    <property type="match status" value="1"/>
</dbReference>
<feature type="binding site" evidence="5 8">
    <location>
        <begin position="171"/>
        <end position="173"/>
    </location>
    <ligand>
        <name>substrate</name>
    </ligand>
</feature>
<dbReference type="InterPro" id="IPR045864">
    <property type="entry name" value="aa-tRNA-synth_II/BPL/LPL"/>
</dbReference>
<dbReference type="InterPro" id="IPR020605">
    <property type="entry name" value="Octanoyltransferase_CS"/>
</dbReference>
<feature type="binding site" evidence="5 8">
    <location>
        <begin position="104"/>
        <end position="111"/>
    </location>
    <ligand>
        <name>substrate</name>
    </ligand>
</feature>
<dbReference type="PANTHER" id="PTHR10993:SF7">
    <property type="entry name" value="LIPOYLTRANSFERASE 2, MITOCHONDRIAL-RELATED"/>
    <property type="match status" value="1"/>
</dbReference>
<dbReference type="PANTHER" id="PTHR10993">
    <property type="entry name" value="OCTANOYLTRANSFERASE"/>
    <property type="match status" value="1"/>
</dbReference>
<gene>
    <name evidence="5 11" type="primary">lipB</name>
    <name evidence="11" type="ORF">IQ235_09940</name>
</gene>
<dbReference type="CDD" id="cd16444">
    <property type="entry name" value="LipB"/>
    <property type="match status" value="1"/>
</dbReference>
<dbReference type="InterPro" id="IPR000544">
    <property type="entry name" value="Octanoyltransferase"/>
</dbReference>
<comment type="pathway">
    <text evidence="1 5 6">Protein modification; protein lipoylation via endogenous pathway; protein N(6)-(lipoyl)lysine from octanoyl-[acyl-carrier-protein]: step 1/2.</text>
</comment>
<dbReference type="AlphaFoldDB" id="A0A928VZK0"/>
<comment type="function">
    <text evidence="4 5 6">Catalyzes the transfer of endogenously produced octanoic acid from octanoyl-acyl-carrier-protein onto the lipoyl domains of lipoate-dependent enzymes. Lipoyl-ACP can also act as a substrate although octanoyl-ACP is likely to be the physiological substrate.</text>
</comment>
<comment type="catalytic activity">
    <reaction evidence="5 6">
        <text>octanoyl-[ACP] + L-lysyl-[protein] = N(6)-octanoyl-L-lysyl-[protein] + holo-[ACP] + H(+)</text>
        <dbReference type="Rhea" id="RHEA:17665"/>
        <dbReference type="Rhea" id="RHEA-COMP:9636"/>
        <dbReference type="Rhea" id="RHEA-COMP:9685"/>
        <dbReference type="Rhea" id="RHEA-COMP:9752"/>
        <dbReference type="Rhea" id="RHEA-COMP:9928"/>
        <dbReference type="ChEBI" id="CHEBI:15378"/>
        <dbReference type="ChEBI" id="CHEBI:29969"/>
        <dbReference type="ChEBI" id="CHEBI:64479"/>
        <dbReference type="ChEBI" id="CHEBI:78463"/>
        <dbReference type="ChEBI" id="CHEBI:78809"/>
        <dbReference type="EC" id="2.3.1.181"/>
    </reaction>
</comment>
<dbReference type="EC" id="2.3.1.181" evidence="5 6"/>
<dbReference type="HAMAP" id="MF_00013">
    <property type="entry name" value="LipB"/>
    <property type="match status" value="1"/>
</dbReference>
<feature type="site" description="Lowers pKa of active site Cys" evidence="5 9">
    <location>
        <position position="168"/>
    </location>
</feature>
<evidence type="ECO:0000256" key="5">
    <source>
        <dbReference type="HAMAP-Rule" id="MF_00013"/>
    </source>
</evidence>
<dbReference type="NCBIfam" id="NF010925">
    <property type="entry name" value="PRK14345.1"/>
    <property type="match status" value="1"/>
</dbReference>
<dbReference type="PIRSF" id="PIRSF016262">
    <property type="entry name" value="LPLase"/>
    <property type="match status" value="1"/>
</dbReference>
<dbReference type="Proteomes" id="UP000621799">
    <property type="component" value="Unassembled WGS sequence"/>
</dbReference>